<keyword evidence="1" id="KW-0472">Membrane</keyword>
<protein>
    <submittedName>
        <fullName evidence="2">Uncharacterized protein</fullName>
    </submittedName>
</protein>
<comment type="caution">
    <text evidence="2">The sequence shown here is derived from an EMBL/GenBank/DDBJ whole genome shotgun (WGS) entry which is preliminary data.</text>
</comment>
<keyword evidence="1" id="KW-1133">Transmembrane helix</keyword>
<evidence type="ECO:0000313" key="3">
    <source>
        <dbReference type="Proteomes" id="UP000178880"/>
    </source>
</evidence>
<feature type="transmembrane region" description="Helical" evidence="1">
    <location>
        <begin position="60"/>
        <end position="87"/>
    </location>
</feature>
<sequence length="132" mass="14130">MRYVSVLLLVGFIGLAVFGGFSMHAGMQDHGGSCVAATAQGIDCPKNNSPLSYLAFHFDALKGFSTAVFGNFMTTLFLLALALMCAFRPLSGLRARSSFEYAAGGLRGERSSRAGERIRHWLALHENSPGIA</sequence>
<proteinExistence type="predicted"/>
<dbReference type="STRING" id="1798650.A2945_03415"/>
<dbReference type="Proteomes" id="UP000178880">
    <property type="component" value="Unassembled WGS sequence"/>
</dbReference>
<accession>A0A1G2CI87</accession>
<reference evidence="2 3" key="1">
    <citation type="journal article" date="2016" name="Nat. Commun.">
        <title>Thousands of microbial genomes shed light on interconnected biogeochemical processes in an aquifer system.</title>
        <authorList>
            <person name="Anantharaman K."/>
            <person name="Brown C.T."/>
            <person name="Hug L.A."/>
            <person name="Sharon I."/>
            <person name="Castelle C.J."/>
            <person name="Probst A.J."/>
            <person name="Thomas B.C."/>
            <person name="Singh A."/>
            <person name="Wilkins M.J."/>
            <person name="Karaoz U."/>
            <person name="Brodie E.L."/>
            <person name="Williams K.H."/>
            <person name="Hubbard S.S."/>
            <person name="Banfield J.F."/>
        </authorList>
    </citation>
    <scope>NUCLEOTIDE SEQUENCE [LARGE SCALE GENOMIC DNA]</scope>
</reference>
<dbReference type="EMBL" id="MHLA01000001">
    <property type="protein sequence ID" value="OGZ00371.1"/>
    <property type="molecule type" value="Genomic_DNA"/>
</dbReference>
<gene>
    <name evidence="2" type="ORF">A2945_03415</name>
</gene>
<dbReference type="AlphaFoldDB" id="A0A1G2CI87"/>
<organism evidence="2 3">
    <name type="scientific">Candidatus Liptonbacteria bacterium RIFCSPLOWO2_01_FULL_52_25</name>
    <dbReference type="NCBI Taxonomy" id="1798650"/>
    <lineage>
        <taxon>Bacteria</taxon>
        <taxon>Candidatus Liptoniibacteriota</taxon>
    </lineage>
</organism>
<keyword evidence="1" id="KW-0812">Transmembrane</keyword>
<name>A0A1G2CI87_9BACT</name>
<evidence type="ECO:0000256" key="1">
    <source>
        <dbReference type="SAM" id="Phobius"/>
    </source>
</evidence>
<evidence type="ECO:0000313" key="2">
    <source>
        <dbReference type="EMBL" id="OGZ00371.1"/>
    </source>
</evidence>